<evidence type="ECO:0000313" key="6">
    <source>
        <dbReference type="Proteomes" id="UP000051401"/>
    </source>
</evidence>
<evidence type="ECO:0000256" key="2">
    <source>
        <dbReference type="ARBA" id="ARBA00022801"/>
    </source>
</evidence>
<dbReference type="SUPFAM" id="SSF51338">
    <property type="entry name" value="Composite domain of metallo-dependent hydrolases"/>
    <property type="match status" value="1"/>
</dbReference>
<evidence type="ECO:0000313" key="4">
    <source>
        <dbReference type="EMBL" id="KRS18500.1"/>
    </source>
</evidence>
<proteinExistence type="inferred from homology"/>
<evidence type="ECO:0000313" key="7">
    <source>
        <dbReference type="Proteomes" id="UP000325785"/>
    </source>
</evidence>
<comment type="similarity">
    <text evidence="1">Belongs to the metallo-dependent hydrolases superfamily. ATZ/TRZ family.</text>
</comment>
<dbReference type="PANTHER" id="PTHR43794:SF11">
    <property type="entry name" value="AMIDOHYDROLASE-RELATED DOMAIN-CONTAINING PROTEIN"/>
    <property type="match status" value="1"/>
</dbReference>
<dbReference type="EMBL" id="LAXI01000003">
    <property type="protein sequence ID" value="KRS18500.1"/>
    <property type="molecule type" value="Genomic_DNA"/>
</dbReference>
<reference evidence="4 6" key="1">
    <citation type="submission" date="2015-04" db="EMBL/GenBank/DDBJ databases">
        <title>The draft genome sequence of Roseovarius indicus B108T.</title>
        <authorList>
            <person name="Li G."/>
            <person name="Lai Q."/>
            <person name="Shao Z."/>
            <person name="Yan P."/>
        </authorList>
    </citation>
    <scope>NUCLEOTIDE SEQUENCE [LARGE SCALE GENOMIC DNA]</scope>
    <source>
        <strain evidence="4 6">B108</strain>
    </source>
</reference>
<gene>
    <name evidence="5" type="primary">atzA_2</name>
    <name evidence="5" type="ORF">RIdsm_01273</name>
    <name evidence="4" type="ORF">XM52_06710</name>
</gene>
<dbReference type="InterPro" id="IPR006680">
    <property type="entry name" value="Amidohydro-rel"/>
</dbReference>
<dbReference type="OrthoDB" id="9796020at2"/>
<name>A0A0T5PBV7_9RHOB</name>
<dbReference type="InterPro" id="IPR050287">
    <property type="entry name" value="MTA/SAH_deaminase"/>
</dbReference>
<dbReference type="EC" id="3.8.1.8" evidence="5"/>
<dbReference type="Pfam" id="PF01979">
    <property type="entry name" value="Amidohydro_1"/>
    <property type="match status" value="1"/>
</dbReference>
<protein>
    <submittedName>
        <fullName evidence="4">Amidohydrolase</fullName>
    </submittedName>
    <submittedName>
        <fullName evidence="5">Atrazine chlorohydrolase</fullName>
        <ecNumber evidence="5">3.8.1.8</ecNumber>
    </submittedName>
</protein>
<accession>A0A0T5PBV7</accession>
<evidence type="ECO:0000256" key="1">
    <source>
        <dbReference type="ARBA" id="ARBA00006745"/>
    </source>
</evidence>
<dbReference type="GO" id="GO:0018788">
    <property type="term" value="F:atrazine chlorohydrolase activity"/>
    <property type="evidence" value="ECO:0007669"/>
    <property type="project" value="UniProtKB-EC"/>
</dbReference>
<dbReference type="Gene3D" id="3.20.20.140">
    <property type="entry name" value="Metal-dependent hydrolases"/>
    <property type="match status" value="1"/>
</dbReference>
<dbReference type="InterPro" id="IPR032466">
    <property type="entry name" value="Metal_Hydrolase"/>
</dbReference>
<sequence length="484" mass="51692">MTDLLIRNVTAVTVDAGRRVIENAAIAVRGDRIVYVGSDADLPAEFEAARKVIDGHGMAAMPGLIDSHSHAGHGLVRSLGAGNTEVWFQACEEIYARGSTVDFWRAEAELAQLERLMAGVTTNLTLLGGGADIYRTDDPVYGDAHCAATTASGLRTVLAVGPGRPPFPKPYKALQNGEAQDVRLSFARQMEVSEDLIRRHDGVLDKRTGIALIMPVYHAHHMEDAADAKAIREMSEVVADMRARHGVLYTQDGHRDGTIALAQGLGTLGPFALLSHSVDLTDADFAALRKTGASIVHNPTAIMSIYGRCPAPELIDAGVRVVLGSDAGAPDRGFDMFRHMKQAMLYHRRHFADPAYMPPGKVLEMATIDAADALGLGDELGSIETGKKADIILIDMKKPHLSPVNMPLTRITHFATAADVDTVLVDGRVVMEGRQVRTLEPGAVMEAAGVELAKALERTGLTALTEEPAGMWGATRFAGGEAGS</sequence>
<dbReference type="Gene3D" id="2.30.40.10">
    <property type="entry name" value="Urease, subunit C, domain 1"/>
    <property type="match status" value="1"/>
</dbReference>
<dbReference type="RefSeq" id="WP_057814592.1">
    <property type="nucleotide sequence ID" value="NZ_CP031598.1"/>
</dbReference>
<evidence type="ECO:0000259" key="3">
    <source>
        <dbReference type="Pfam" id="PF01979"/>
    </source>
</evidence>
<organism evidence="4 6">
    <name type="scientific">Roseovarius indicus</name>
    <dbReference type="NCBI Taxonomy" id="540747"/>
    <lineage>
        <taxon>Bacteria</taxon>
        <taxon>Pseudomonadati</taxon>
        <taxon>Pseudomonadota</taxon>
        <taxon>Alphaproteobacteria</taxon>
        <taxon>Rhodobacterales</taxon>
        <taxon>Roseobacteraceae</taxon>
        <taxon>Roseovarius</taxon>
    </lineage>
</organism>
<dbReference type="STRING" id="540747.SAMN04488031_104273"/>
<dbReference type="KEGG" id="rid:RIdsm_01273"/>
<dbReference type="Proteomes" id="UP000325785">
    <property type="component" value="Chromosome"/>
</dbReference>
<keyword evidence="6" id="KW-1185">Reference proteome</keyword>
<dbReference type="SUPFAM" id="SSF51556">
    <property type="entry name" value="Metallo-dependent hydrolases"/>
    <property type="match status" value="1"/>
</dbReference>
<dbReference type="EMBL" id="CP031598">
    <property type="protein sequence ID" value="QEW25486.1"/>
    <property type="molecule type" value="Genomic_DNA"/>
</dbReference>
<dbReference type="PATRIC" id="fig|540747.5.peg.3704"/>
<keyword evidence="2 4" id="KW-0378">Hydrolase</keyword>
<dbReference type="GO" id="GO:0016810">
    <property type="term" value="F:hydrolase activity, acting on carbon-nitrogen (but not peptide) bonds"/>
    <property type="evidence" value="ECO:0007669"/>
    <property type="project" value="InterPro"/>
</dbReference>
<feature type="domain" description="Amidohydrolase-related" evidence="3">
    <location>
        <begin position="60"/>
        <end position="430"/>
    </location>
</feature>
<evidence type="ECO:0000313" key="5">
    <source>
        <dbReference type="EMBL" id="QEW25486.1"/>
    </source>
</evidence>
<dbReference type="InterPro" id="IPR011059">
    <property type="entry name" value="Metal-dep_hydrolase_composite"/>
</dbReference>
<reference evidence="5 7" key="2">
    <citation type="submission" date="2018-08" db="EMBL/GenBank/DDBJ databases">
        <title>Genetic Globetrotter - A new plasmid hitch-hiking vast phylogenetic and geographic distances.</title>
        <authorList>
            <person name="Vollmers J."/>
            <person name="Petersen J."/>
        </authorList>
    </citation>
    <scope>NUCLEOTIDE SEQUENCE [LARGE SCALE GENOMIC DNA]</scope>
    <source>
        <strain evidence="5 7">DSM 26383</strain>
    </source>
</reference>
<dbReference type="PANTHER" id="PTHR43794">
    <property type="entry name" value="AMINOHYDROLASE SSNA-RELATED"/>
    <property type="match status" value="1"/>
</dbReference>
<dbReference type="AlphaFoldDB" id="A0A0T5PBV7"/>
<dbReference type="Proteomes" id="UP000051401">
    <property type="component" value="Unassembled WGS sequence"/>
</dbReference>